<dbReference type="EMBL" id="OBQJ01000007">
    <property type="protein sequence ID" value="SOC56447.1"/>
    <property type="molecule type" value="Genomic_DNA"/>
</dbReference>
<evidence type="ECO:0000256" key="1">
    <source>
        <dbReference type="SAM" id="SignalP"/>
    </source>
</evidence>
<evidence type="ECO:0000313" key="2">
    <source>
        <dbReference type="EMBL" id="SOC56447.1"/>
    </source>
</evidence>
<dbReference type="RefSeq" id="WP_097023385.1">
    <property type="nucleotide sequence ID" value="NZ_OBQJ01000007.1"/>
</dbReference>
<keyword evidence="1" id="KW-0732">Signal</keyword>
<organism evidence="2 3">
    <name type="scientific">Chromohalobacter canadensis</name>
    <dbReference type="NCBI Taxonomy" id="141389"/>
    <lineage>
        <taxon>Bacteria</taxon>
        <taxon>Pseudomonadati</taxon>
        <taxon>Pseudomonadota</taxon>
        <taxon>Gammaproteobacteria</taxon>
        <taxon>Oceanospirillales</taxon>
        <taxon>Halomonadaceae</taxon>
        <taxon>Chromohalobacter</taxon>
    </lineage>
</organism>
<gene>
    <name evidence="2" type="ORF">SAMN05421509_10745</name>
</gene>
<accession>A0A285VRE0</accession>
<protein>
    <recommendedName>
        <fullName evidence="4">TrbM protein</fullName>
    </recommendedName>
</protein>
<evidence type="ECO:0008006" key="4">
    <source>
        <dbReference type="Google" id="ProtNLM"/>
    </source>
</evidence>
<dbReference type="OrthoDB" id="8688581at2"/>
<evidence type="ECO:0000313" key="3">
    <source>
        <dbReference type="Proteomes" id="UP000219023"/>
    </source>
</evidence>
<feature type="chain" id="PRO_5012199759" description="TrbM protein" evidence="1">
    <location>
        <begin position="19"/>
        <end position="105"/>
    </location>
</feature>
<dbReference type="Proteomes" id="UP000219023">
    <property type="component" value="Unassembled WGS sequence"/>
</dbReference>
<dbReference type="AlphaFoldDB" id="A0A285VRE0"/>
<sequence length="105" mass="11985">MRFFILIAGLFAAPFAMGQDLPRYDPEAYCQADTDSNSLYNLCIDDEQHYYDALRQRWSDVPADIKRYCIDDNQAGTGRPSYSMLELCISDEVDAAENESSFSFD</sequence>
<feature type="signal peptide" evidence="1">
    <location>
        <begin position="1"/>
        <end position="18"/>
    </location>
</feature>
<reference evidence="2 3" key="1">
    <citation type="submission" date="2017-08" db="EMBL/GenBank/DDBJ databases">
        <authorList>
            <person name="de Groot N.N."/>
        </authorList>
    </citation>
    <scope>NUCLEOTIDE SEQUENCE [LARGE SCALE GENOMIC DNA]</scope>
    <source>
        <strain evidence="2 3">USBA 855</strain>
    </source>
</reference>
<name>A0A285VRE0_9GAMM</name>
<proteinExistence type="predicted"/>